<dbReference type="AlphaFoldDB" id="M3K6V7"/>
<evidence type="ECO:0000256" key="4">
    <source>
        <dbReference type="ARBA" id="ARBA00036058"/>
    </source>
</evidence>
<dbReference type="OrthoDB" id="10033309at2759"/>
<dbReference type="PROSITE" id="PS51831">
    <property type="entry name" value="HD"/>
    <property type="match status" value="1"/>
</dbReference>
<keyword evidence="3" id="KW-0862">Zinc</keyword>
<dbReference type="OMA" id="PWAHTTH"/>
<dbReference type="InterPro" id="IPR003607">
    <property type="entry name" value="HD/PDEase_dom"/>
</dbReference>
<dbReference type="EC" id="4.2.1.69" evidence="5"/>
<sequence>MSEYGFVKISRDVKQAIPNPTQPTPHLSTTLPLNTSPLSKFVYEYAKEKLPIETLNHSIRVYFYSIAIIRDQFPQWTLNNEVVFVTSLLHDIGTTKENMHNTKLSFETWGGILSRDLILEQTNGNRDYADAVCEAIVRHQDLGESGYITTLGLILQISTILDNAGLNTELIHGDTLDAVNKAYSREGWLGCFANAIDYENEVKPWGHTSALGVEEFRNKVLANKFRYEKL</sequence>
<organism evidence="9 10">
    <name type="scientific">Candida maltosa (strain Xu316)</name>
    <name type="common">Yeast</name>
    <dbReference type="NCBI Taxonomy" id="1245528"/>
    <lineage>
        <taxon>Eukaryota</taxon>
        <taxon>Fungi</taxon>
        <taxon>Dikarya</taxon>
        <taxon>Ascomycota</taxon>
        <taxon>Saccharomycotina</taxon>
        <taxon>Pichiomycetes</taxon>
        <taxon>Debaryomycetaceae</taxon>
        <taxon>Candida/Lodderomyces clade</taxon>
        <taxon>Candida</taxon>
    </lineage>
</organism>
<dbReference type="CDD" id="cd00077">
    <property type="entry name" value="HDc"/>
    <property type="match status" value="1"/>
</dbReference>
<dbReference type="eggNOG" id="ENOG502QTPD">
    <property type="taxonomic scope" value="Eukaryota"/>
</dbReference>
<name>M3K6V7_CANMX</name>
<dbReference type="NCBIfam" id="TIGR03401">
    <property type="entry name" value="cyanamide_fam"/>
    <property type="match status" value="1"/>
</dbReference>
<dbReference type="STRING" id="1245528.M3K6V7"/>
<comment type="function">
    <text evidence="6">Cyanamide hydratase involved in the detoxification and/or utilization of cyanamide, a toxic nitrile compound distributed widely in the environment.</text>
</comment>
<dbReference type="Proteomes" id="UP000011777">
    <property type="component" value="Unassembled WGS sequence"/>
</dbReference>
<dbReference type="Gene3D" id="1.10.3210.10">
    <property type="entry name" value="Hypothetical protein af1432"/>
    <property type="match status" value="1"/>
</dbReference>
<dbReference type="FunFam" id="1.10.3210.10:FF:000027">
    <property type="entry name" value="Urea hydro-lyase/cyanamide hydratase"/>
    <property type="match status" value="1"/>
</dbReference>
<dbReference type="InterPro" id="IPR017771">
    <property type="entry name" value="Cyanamide_hydratase_HD"/>
</dbReference>
<accession>M3K6V7</accession>
<proteinExistence type="inferred from homology"/>
<comment type="caution">
    <text evidence="9">The sequence shown here is derived from an EMBL/GenBank/DDBJ whole genome shotgun (WGS) entry which is preliminary data.</text>
</comment>
<dbReference type="HOGENOM" id="CLU_079935_0_0_1"/>
<dbReference type="EMBL" id="AOGT01000058">
    <property type="protein sequence ID" value="EMG50965.1"/>
    <property type="molecule type" value="Genomic_DNA"/>
</dbReference>
<evidence type="ECO:0000313" key="10">
    <source>
        <dbReference type="Proteomes" id="UP000011777"/>
    </source>
</evidence>
<reference evidence="9 10" key="1">
    <citation type="submission" date="2013-02" db="EMBL/GenBank/DDBJ databases">
        <title>Genome sequence of Candida maltosa Xu316, a potential industrial strain for xylitol and ethanol production.</title>
        <authorList>
            <person name="Yu J."/>
            <person name="Wang Q."/>
            <person name="Geng X."/>
            <person name="Bao W."/>
            <person name="He P."/>
            <person name="Cai J."/>
        </authorList>
    </citation>
    <scope>NUCLEOTIDE SEQUENCE [LARGE SCALE GENOMIC DNA]</scope>
    <source>
        <strain evidence="10">Xu316</strain>
    </source>
</reference>
<evidence type="ECO:0000256" key="7">
    <source>
        <dbReference type="ARBA" id="ARBA00061079"/>
    </source>
</evidence>
<gene>
    <name evidence="9" type="ORF">G210_5540</name>
</gene>
<evidence type="ECO:0000256" key="6">
    <source>
        <dbReference type="ARBA" id="ARBA00056826"/>
    </source>
</evidence>
<protein>
    <recommendedName>
        <fullName evidence="5">cyanamide hydratase</fullName>
        <ecNumber evidence="5">4.2.1.69</ecNumber>
    </recommendedName>
</protein>
<comment type="catalytic activity">
    <reaction evidence="4">
        <text>urea = cyanamide + H2O</text>
        <dbReference type="Rhea" id="RHEA:23056"/>
        <dbReference type="ChEBI" id="CHEBI:15377"/>
        <dbReference type="ChEBI" id="CHEBI:16199"/>
        <dbReference type="ChEBI" id="CHEBI:16698"/>
        <dbReference type="EC" id="4.2.1.69"/>
    </reaction>
</comment>
<dbReference type="PANTHER" id="PTHR35569:SF1">
    <property type="entry name" value="CYANAMIDE HYDRATASE DDI2-RELATED"/>
    <property type="match status" value="1"/>
</dbReference>
<evidence type="ECO:0000256" key="2">
    <source>
        <dbReference type="ARBA" id="ARBA00011643"/>
    </source>
</evidence>
<evidence type="ECO:0000256" key="3">
    <source>
        <dbReference type="ARBA" id="ARBA00022833"/>
    </source>
</evidence>
<dbReference type="Pfam" id="PF01966">
    <property type="entry name" value="HD"/>
    <property type="match status" value="1"/>
</dbReference>
<evidence type="ECO:0000256" key="5">
    <source>
        <dbReference type="ARBA" id="ARBA00039139"/>
    </source>
</evidence>
<dbReference type="GO" id="GO:0018820">
    <property type="term" value="F:cyanamide hydratase activity"/>
    <property type="evidence" value="ECO:0007669"/>
    <property type="project" value="UniProtKB-EC"/>
</dbReference>
<comment type="subunit">
    <text evidence="2">Homohexamer.</text>
</comment>
<dbReference type="SUPFAM" id="SSF109604">
    <property type="entry name" value="HD-domain/PDEase-like"/>
    <property type="match status" value="1"/>
</dbReference>
<evidence type="ECO:0000313" key="9">
    <source>
        <dbReference type="EMBL" id="EMG50965.1"/>
    </source>
</evidence>
<evidence type="ECO:0000259" key="8">
    <source>
        <dbReference type="PROSITE" id="PS51831"/>
    </source>
</evidence>
<dbReference type="PANTHER" id="PTHR35569">
    <property type="entry name" value="CYANAMIDE HYDRATASE DDI2-RELATED"/>
    <property type="match status" value="1"/>
</dbReference>
<evidence type="ECO:0000256" key="1">
    <source>
        <dbReference type="ARBA" id="ARBA00001947"/>
    </source>
</evidence>
<dbReference type="InterPro" id="IPR006674">
    <property type="entry name" value="HD_domain"/>
</dbReference>
<comment type="similarity">
    <text evidence="7">Belongs to the cyanamide dehydrase family.</text>
</comment>
<keyword evidence="10" id="KW-1185">Reference proteome</keyword>
<feature type="domain" description="HD" evidence="8">
    <location>
        <begin position="54"/>
        <end position="164"/>
    </location>
</feature>
<comment type="cofactor">
    <cofactor evidence="1">
        <name>Zn(2+)</name>
        <dbReference type="ChEBI" id="CHEBI:29105"/>
    </cofactor>
</comment>
<dbReference type="GO" id="GO:0018890">
    <property type="term" value="P:cyanamide metabolic process"/>
    <property type="evidence" value="ECO:0007669"/>
    <property type="project" value="UniProtKB-ARBA"/>
</dbReference>